<sequence length="100" mass="11286">MLSDLELMELHVNVLFKHGNENRVTVVNEPPYDVALRIFVGGTNLGSVVRYSKMLDASLVKKLEQVIGTNSVSYLGELINILSIDRQINNLWIGPVYVWD</sequence>
<dbReference type="RefSeq" id="WP_268635619.1">
    <property type="nucleotide sequence ID" value="NZ_JAMDLZ010000001.1"/>
</dbReference>
<name>A0ABT4EI72_9BACI</name>
<evidence type="ECO:0000313" key="1">
    <source>
        <dbReference type="EMBL" id="MCY9545352.1"/>
    </source>
</evidence>
<reference evidence="1 2" key="1">
    <citation type="submission" date="2022-05" db="EMBL/GenBank/DDBJ databases">
        <title>Genome Sequencing of Bee-Associated Microbes.</title>
        <authorList>
            <person name="Dunlap C."/>
        </authorList>
    </citation>
    <scope>NUCLEOTIDE SEQUENCE [LARGE SCALE GENOMIC DNA]</scope>
    <source>
        <strain evidence="1 2">NRRL BD-083</strain>
    </source>
</reference>
<proteinExistence type="predicted"/>
<keyword evidence="2" id="KW-1185">Reference proteome</keyword>
<comment type="caution">
    <text evidence="1">The sequence shown here is derived from an EMBL/GenBank/DDBJ whole genome shotgun (WGS) entry which is preliminary data.</text>
</comment>
<dbReference type="Proteomes" id="UP001527052">
    <property type="component" value="Unassembled WGS sequence"/>
</dbReference>
<organism evidence="1 2">
    <name type="scientific">Lysinibacillus xylanilyticus</name>
    <dbReference type="NCBI Taxonomy" id="582475"/>
    <lineage>
        <taxon>Bacteria</taxon>
        <taxon>Bacillati</taxon>
        <taxon>Bacillota</taxon>
        <taxon>Bacilli</taxon>
        <taxon>Bacillales</taxon>
        <taxon>Bacillaceae</taxon>
        <taxon>Lysinibacillus</taxon>
    </lineage>
</organism>
<evidence type="ECO:0000313" key="2">
    <source>
        <dbReference type="Proteomes" id="UP001527052"/>
    </source>
</evidence>
<gene>
    <name evidence="1" type="ORF">M5W82_00135</name>
</gene>
<dbReference type="EMBL" id="JAMDLZ010000001">
    <property type="protein sequence ID" value="MCY9545352.1"/>
    <property type="molecule type" value="Genomic_DNA"/>
</dbReference>
<protein>
    <submittedName>
        <fullName evidence="1">Uncharacterized protein</fullName>
    </submittedName>
</protein>
<accession>A0ABT4EI72</accession>